<dbReference type="RefSeq" id="WP_058514588.1">
    <property type="nucleotide sequence ID" value="NZ_CAAAIH010000041.1"/>
</dbReference>
<sequence>MYSRSGTKSRPNHNLSPGFLQYCQICGSENLEQVLDLRNQPLCDSLLTVEQLKGPETFYPLCQMWCKDCTLSQLNYVVQGEVVYHQDYPYRTGVTRELVAYQQQMAMELAHDLNLCPDDLVCDIGSNDGTLLSAFKAQQMRVMGIEPTNIAHIANQEGIETIHASFNQEIAQQIVKTIGRAKLVTATNVFAHMASLGDVIEGLETLVADDGFFVLENHYLIPVMERLQFDTIYHEHLRTYSLRSLITLFSYYNFTVIDAKEVSRYGGNIRVYVAKGKNHTPKASVNELLAKEERIGLSNPDYYRQFGQKSINLKNQLLEFIVQCNQKNLSIVGNSCPGRCSTLLNFAGIGPDLLPYLGEQPTSLKLNKYLPGTHIPIVNNQRLIDEQPDYVVLLAWHYAEPIMEQLRARGLRSKFILPMPEFKIIE</sequence>
<name>A0A0W0YLK5_9GAMM</name>
<reference evidence="3 4" key="1">
    <citation type="submission" date="2015-11" db="EMBL/GenBank/DDBJ databases">
        <title>Genomic analysis of 38 Legionella species identifies large and diverse effector repertoires.</title>
        <authorList>
            <person name="Burstein D."/>
            <person name="Amaro F."/>
            <person name="Zusman T."/>
            <person name="Lifshitz Z."/>
            <person name="Cohen O."/>
            <person name="Gilbert J.A."/>
            <person name="Pupko T."/>
            <person name="Shuman H.A."/>
            <person name="Segal G."/>
        </authorList>
    </citation>
    <scope>NUCLEOTIDE SEQUENCE [LARGE SCALE GENOMIC DNA]</scope>
    <source>
        <strain evidence="3 4">SC-63-C7</strain>
    </source>
</reference>
<dbReference type="Gene3D" id="3.40.50.720">
    <property type="entry name" value="NAD(P)-binding Rossmann-like Domain"/>
    <property type="match status" value="1"/>
</dbReference>
<comment type="caution">
    <text evidence="3">The sequence shown here is derived from an EMBL/GenBank/DDBJ whole genome shotgun (WGS) entry which is preliminary data.</text>
</comment>
<dbReference type="Gene3D" id="6.10.250.3100">
    <property type="match status" value="1"/>
</dbReference>
<dbReference type="Gene3D" id="3.40.50.150">
    <property type="entry name" value="Vaccinia Virus protein VP39"/>
    <property type="match status" value="1"/>
</dbReference>
<dbReference type="STRING" id="45074.Lsan_2510"/>
<feature type="domain" description="C-methyltransferase" evidence="2">
    <location>
        <begin position="265"/>
        <end position="420"/>
    </location>
</feature>
<dbReference type="InterPro" id="IPR038576">
    <property type="entry name" value="Methyltransf_Zn-bd_dom_put_sf"/>
</dbReference>
<dbReference type="GO" id="GO:0032259">
    <property type="term" value="P:methylation"/>
    <property type="evidence" value="ECO:0007669"/>
    <property type="project" value="UniProtKB-KW"/>
</dbReference>
<dbReference type="AlphaFoldDB" id="A0A0W0YLK5"/>
<dbReference type="PANTHER" id="PTHR43861:SF5">
    <property type="entry name" value="BLL5978 PROTEIN"/>
    <property type="match status" value="1"/>
</dbReference>
<evidence type="ECO:0000259" key="1">
    <source>
        <dbReference type="Pfam" id="PF08421"/>
    </source>
</evidence>
<dbReference type="Proteomes" id="UP000054703">
    <property type="component" value="Unassembled WGS sequence"/>
</dbReference>
<evidence type="ECO:0000259" key="2">
    <source>
        <dbReference type="Pfam" id="PF08484"/>
    </source>
</evidence>
<dbReference type="SUPFAM" id="SSF53335">
    <property type="entry name" value="S-adenosyl-L-methionine-dependent methyltransferases"/>
    <property type="match status" value="1"/>
</dbReference>
<dbReference type="Pfam" id="PF08484">
    <property type="entry name" value="Methyltransf_14"/>
    <property type="match status" value="1"/>
</dbReference>
<keyword evidence="3" id="KW-0489">Methyltransferase</keyword>
<feature type="domain" description="Methyltransferase putative zinc binding" evidence="1">
    <location>
        <begin position="23"/>
        <end position="84"/>
    </location>
</feature>
<evidence type="ECO:0000313" key="4">
    <source>
        <dbReference type="Proteomes" id="UP000054703"/>
    </source>
</evidence>
<evidence type="ECO:0000313" key="3">
    <source>
        <dbReference type="EMBL" id="KTD57765.1"/>
    </source>
</evidence>
<protein>
    <submittedName>
        <fullName evidence="3">Methyltransferase</fullName>
    </submittedName>
</protein>
<dbReference type="GO" id="GO:0008168">
    <property type="term" value="F:methyltransferase activity"/>
    <property type="evidence" value="ECO:0007669"/>
    <property type="project" value="UniProtKB-KW"/>
</dbReference>
<dbReference type="Gene3D" id="6.20.50.110">
    <property type="entry name" value="Methyltransferase, zinc-binding domain"/>
    <property type="match status" value="1"/>
</dbReference>
<dbReference type="EMBL" id="LNYU01000072">
    <property type="protein sequence ID" value="KTD57765.1"/>
    <property type="molecule type" value="Genomic_DNA"/>
</dbReference>
<accession>A0A0W0YLK5</accession>
<dbReference type="InterPro" id="IPR013691">
    <property type="entry name" value="MeTrfase_14"/>
</dbReference>
<proteinExistence type="predicted"/>
<organism evidence="3 4">
    <name type="scientific">Legionella santicrucis</name>
    <dbReference type="NCBI Taxonomy" id="45074"/>
    <lineage>
        <taxon>Bacteria</taxon>
        <taxon>Pseudomonadati</taxon>
        <taxon>Pseudomonadota</taxon>
        <taxon>Gammaproteobacteria</taxon>
        <taxon>Legionellales</taxon>
        <taxon>Legionellaceae</taxon>
        <taxon>Legionella</taxon>
    </lineage>
</organism>
<dbReference type="InterPro" id="IPR013630">
    <property type="entry name" value="Methyltransf_Zn-bd_dom_put"/>
</dbReference>
<dbReference type="Pfam" id="PF08421">
    <property type="entry name" value="Methyltransf_13"/>
    <property type="match status" value="1"/>
</dbReference>
<dbReference type="PANTHER" id="PTHR43861">
    <property type="entry name" value="TRANS-ACONITATE 2-METHYLTRANSFERASE-RELATED"/>
    <property type="match status" value="1"/>
</dbReference>
<dbReference type="InterPro" id="IPR029063">
    <property type="entry name" value="SAM-dependent_MTases_sf"/>
</dbReference>
<dbReference type="OrthoDB" id="9815644at2"/>
<dbReference type="Pfam" id="PF13489">
    <property type="entry name" value="Methyltransf_23"/>
    <property type="match status" value="1"/>
</dbReference>
<keyword evidence="3" id="KW-0808">Transferase</keyword>
<gene>
    <name evidence="3" type="ORF">Lsan_2510</name>
</gene>
<keyword evidence="4" id="KW-1185">Reference proteome</keyword>
<dbReference type="PATRIC" id="fig|45074.5.peg.2699"/>